<comment type="caution">
    <text evidence="8">The sequence shown here is derived from an EMBL/GenBank/DDBJ whole genome shotgun (WGS) entry which is preliminary data.</text>
</comment>
<evidence type="ECO:0000256" key="3">
    <source>
        <dbReference type="ARBA" id="ARBA00022729"/>
    </source>
</evidence>
<dbReference type="Proteomes" id="UP001266305">
    <property type="component" value="Unassembled WGS sequence"/>
</dbReference>
<keyword evidence="9" id="KW-1185">Reference proteome</keyword>
<evidence type="ECO:0000256" key="7">
    <source>
        <dbReference type="SAM" id="Phobius"/>
    </source>
</evidence>
<evidence type="ECO:0000256" key="4">
    <source>
        <dbReference type="ARBA" id="ARBA00022989"/>
    </source>
</evidence>
<comment type="subcellular location">
    <subcellularLocation>
        <location evidence="1">Membrane</location>
        <topology evidence="1">Single-pass type I membrane protein</topology>
    </subcellularLocation>
</comment>
<accession>A0ABQ9TTV3</accession>
<name>A0ABQ9TTV3_SAGOE</name>
<dbReference type="PANTHER" id="PTHR32178">
    <property type="entry name" value="FAM187"/>
    <property type="match status" value="1"/>
</dbReference>
<gene>
    <name evidence="8" type="ORF">P7K49_034119</name>
</gene>
<proteinExistence type="predicted"/>
<dbReference type="PANTHER" id="PTHR32178:SF8">
    <property type="entry name" value="PROTEIN FAM187B"/>
    <property type="match status" value="1"/>
</dbReference>
<evidence type="ECO:0000313" key="8">
    <source>
        <dbReference type="EMBL" id="KAK2088212.1"/>
    </source>
</evidence>
<organism evidence="8 9">
    <name type="scientific">Saguinus oedipus</name>
    <name type="common">Cotton-top tamarin</name>
    <name type="synonym">Oedipomidas oedipus</name>
    <dbReference type="NCBI Taxonomy" id="9490"/>
    <lineage>
        <taxon>Eukaryota</taxon>
        <taxon>Metazoa</taxon>
        <taxon>Chordata</taxon>
        <taxon>Craniata</taxon>
        <taxon>Vertebrata</taxon>
        <taxon>Euteleostomi</taxon>
        <taxon>Mammalia</taxon>
        <taxon>Eutheria</taxon>
        <taxon>Euarchontoglires</taxon>
        <taxon>Primates</taxon>
        <taxon>Haplorrhini</taxon>
        <taxon>Platyrrhini</taxon>
        <taxon>Cebidae</taxon>
        <taxon>Callitrichinae</taxon>
        <taxon>Saguinus</taxon>
    </lineage>
</organism>
<keyword evidence="3" id="KW-0732">Signal</keyword>
<evidence type="ECO:0000256" key="6">
    <source>
        <dbReference type="ARBA" id="ARBA00023180"/>
    </source>
</evidence>
<evidence type="ECO:0000256" key="5">
    <source>
        <dbReference type="ARBA" id="ARBA00023136"/>
    </source>
</evidence>
<reference evidence="8 9" key="1">
    <citation type="submission" date="2023-05" db="EMBL/GenBank/DDBJ databases">
        <title>B98-5 Cell Line De Novo Hybrid Assembly: An Optical Mapping Approach.</title>
        <authorList>
            <person name="Kananen K."/>
            <person name="Auerbach J.A."/>
            <person name="Kautto E."/>
            <person name="Blachly J.S."/>
        </authorList>
    </citation>
    <scope>NUCLEOTIDE SEQUENCE [LARGE SCALE GENOMIC DNA]</scope>
    <source>
        <strain evidence="8">B95-8</strain>
        <tissue evidence="8">Cell line</tissue>
    </source>
</reference>
<evidence type="ECO:0000256" key="1">
    <source>
        <dbReference type="ARBA" id="ARBA00004479"/>
    </source>
</evidence>
<dbReference type="EMBL" id="JASSZA010000019">
    <property type="protein sequence ID" value="KAK2088212.1"/>
    <property type="molecule type" value="Genomic_DNA"/>
</dbReference>
<keyword evidence="4 7" id="KW-1133">Transmembrane helix</keyword>
<evidence type="ECO:0008006" key="10">
    <source>
        <dbReference type="Google" id="ProtNLM"/>
    </source>
</evidence>
<keyword evidence="2 7" id="KW-0812">Transmembrane</keyword>
<sequence>MVDSCTALSGLVGCGEGSALFSVPQGEGPVIWHANDTPLTWESQLSGRDFTTFLDPSTGGRQLQVFQPAIYRCFVQQELVAQFSPTANPEKPEAQWREEAQWQEARKIPWGKADFLLKGLKLVLLMGTVLALLGALLKFIRPSPGRKSIQVLMVK</sequence>
<protein>
    <recommendedName>
        <fullName evidence="10">Ig-like domain-containing protein</fullName>
    </recommendedName>
</protein>
<dbReference type="InterPro" id="IPR039311">
    <property type="entry name" value="FAM187A/B"/>
</dbReference>
<feature type="transmembrane region" description="Helical" evidence="7">
    <location>
        <begin position="122"/>
        <end position="140"/>
    </location>
</feature>
<keyword evidence="5 7" id="KW-0472">Membrane</keyword>
<evidence type="ECO:0000256" key="2">
    <source>
        <dbReference type="ARBA" id="ARBA00022692"/>
    </source>
</evidence>
<evidence type="ECO:0000313" key="9">
    <source>
        <dbReference type="Proteomes" id="UP001266305"/>
    </source>
</evidence>
<keyword evidence="6" id="KW-0325">Glycoprotein</keyword>